<comment type="caution">
    <text evidence="1">The sequence shown here is derived from an EMBL/GenBank/DDBJ whole genome shotgun (WGS) entry which is preliminary data.</text>
</comment>
<reference evidence="2" key="1">
    <citation type="journal article" date="2023" name="G3 (Bethesda)">
        <title>Genome assembly and association tests identify interacting loci associated with vigor, precocity, and sex in interspecific pistachio rootstocks.</title>
        <authorList>
            <person name="Palmer W."/>
            <person name="Jacygrad E."/>
            <person name="Sagayaradj S."/>
            <person name="Cavanaugh K."/>
            <person name="Han R."/>
            <person name="Bertier L."/>
            <person name="Beede B."/>
            <person name="Kafkas S."/>
            <person name="Golino D."/>
            <person name="Preece J."/>
            <person name="Michelmore R."/>
        </authorList>
    </citation>
    <scope>NUCLEOTIDE SEQUENCE [LARGE SCALE GENOMIC DNA]</scope>
</reference>
<protein>
    <submittedName>
        <fullName evidence="1">Uncharacterized protein</fullName>
    </submittedName>
</protein>
<evidence type="ECO:0000313" key="2">
    <source>
        <dbReference type="Proteomes" id="UP001163603"/>
    </source>
</evidence>
<dbReference type="EMBL" id="CM047745">
    <property type="protein sequence ID" value="KAJ0025421.1"/>
    <property type="molecule type" value="Genomic_DNA"/>
</dbReference>
<sequence length="291" mass="32871">MQRVASSTVSIVTKAKPREIRVRGSTTRKHEKTESSGHSPANPASSISPLTDHYTALIPLSPPVSPVPPLAFASQVNSIPFIPLADLPIAPSLLPTHHIVARAKADIFKSNIYMPVYRLHRLPQYLKLLLKLSRLLHVFLLWNPVHASLEVLLLSQWTLLRMPPVVLKLLASAMLAAIKDDEFIHSRRKRSRTPTPGHYLGLKSSREYGHGSRGSRYRSSRDDYGYRMSPRRSPYRGGRDYSPVHSPHDGRSRRDRSRSLPHSPYGSPVRRYSRGSRTKETQTDVWDGFVL</sequence>
<keyword evidence="2" id="KW-1185">Reference proteome</keyword>
<gene>
    <name evidence="1" type="ORF">Pint_07696</name>
</gene>
<name>A0ACC0XVB4_9ROSI</name>
<dbReference type="Proteomes" id="UP001163603">
    <property type="component" value="Chromosome 10"/>
</dbReference>
<accession>A0ACC0XVB4</accession>
<proteinExistence type="predicted"/>
<evidence type="ECO:0000313" key="1">
    <source>
        <dbReference type="EMBL" id="KAJ0025421.1"/>
    </source>
</evidence>
<organism evidence="1 2">
    <name type="scientific">Pistacia integerrima</name>
    <dbReference type="NCBI Taxonomy" id="434235"/>
    <lineage>
        <taxon>Eukaryota</taxon>
        <taxon>Viridiplantae</taxon>
        <taxon>Streptophyta</taxon>
        <taxon>Embryophyta</taxon>
        <taxon>Tracheophyta</taxon>
        <taxon>Spermatophyta</taxon>
        <taxon>Magnoliopsida</taxon>
        <taxon>eudicotyledons</taxon>
        <taxon>Gunneridae</taxon>
        <taxon>Pentapetalae</taxon>
        <taxon>rosids</taxon>
        <taxon>malvids</taxon>
        <taxon>Sapindales</taxon>
        <taxon>Anacardiaceae</taxon>
        <taxon>Pistacia</taxon>
    </lineage>
</organism>